<dbReference type="Gene3D" id="2.70.70.10">
    <property type="entry name" value="Glucose Permease (Domain IIA)"/>
    <property type="match status" value="1"/>
</dbReference>
<accession>A0A2M6WAW2</accession>
<dbReference type="EMBL" id="PFBP01000021">
    <property type="protein sequence ID" value="PIT89916.1"/>
    <property type="molecule type" value="Genomic_DNA"/>
</dbReference>
<evidence type="ECO:0000313" key="3">
    <source>
        <dbReference type="Proteomes" id="UP000231464"/>
    </source>
</evidence>
<organism evidence="2 3">
    <name type="scientific">Candidatus Kuenenbacteria bacterium CG10_big_fil_rev_8_21_14_0_10_36_11</name>
    <dbReference type="NCBI Taxonomy" id="1974618"/>
    <lineage>
        <taxon>Bacteria</taxon>
        <taxon>Candidatus Kueneniibacteriota</taxon>
    </lineage>
</organism>
<dbReference type="InterPro" id="IPR016047">
    <property type="entry name" value="M23ase_b-sheet_dom"/>
</dbReference>
<dbReference type="SUPFAM" id="SSF51261">
    <property type="entry name" value="Duplicated hybrid motif"/>
    <property type="match status" value="1"/>
</dbReference>
<dbReference type="GO" id="GO:0004222">
    <property type="term" value="F:metalloendopeptidase activity"/>
    <property type="evidence" value="ECO:0007669"/>
    <property type="project" value="TreeGrafter"/>
</dbReference>
<dbReference type="CDD" id="cd12797">
    <property type="entry name" value="M23_peptidase"/>
    <property type="match status" value="1"/>
</dbReference>
<dbReference type="PANTHER" id="PTHR21666">
    <property type="entry name" value="PEPTIDASE-RELATED"/>
    <property type="match status" value="1"/>
</dbReference>
<dbReference type="Gene3D" id="2.60.120.260">
    <property type="entry name" value="Galactose-binding domain-like"/>
    <property type="match status" value="1"/>
</dbReference>
<dbReference type="InterPro" id="IPR050570">
    <property type="entry name" value="Cell_wall_metabolism_enzyme"/>
</dbReference>
<dbReference type="SUPFAM" id="SSF49785">
    <property type="entry name" value="Galactose-binding domain-like"/>
    <property type="match status" value="1"/>
</dbReference>
<dbReference type="AlphaFoldDB" id="A0A2M6WAW2"/>
<evidence type="ECO:0000313" key="2">
    <source>
        <dbReference type="EMBL" id="PIT89916.1"/>
    </source>
</evidence>
<gene>
    <name evidence="2" type="ORF">COU23_01365</name>
</gene>
<sequence length="833" mass="92928">MLAQTNLLAQKPSLILPLKLDQTYRVTVGYGGVCDNGVVCDDYHYGYNQYALDFGHPVNNLNPSILATAEGDIEISIDGTPDYGNYIVIKHSGEYRTLYAHLKTRYVKKGAHVKQGQVIGLMGTTGNSTGEHLHFVLKLGVTSILPEPISGLTNLHAGQVISLIGMFADGWHSDISPKFVMAHAFYGGEKVIGVPYNAGYGIYVYDRYGVKIQAYKKSNDSHIYYLVFNKYQYHVFLVHGSLASYFFSNLIASGYLPITDEATYLYGGHDTIFIKRGISCVMQKFGKKTNADYPQKTIVWNSQTKKTQNFPCGEFSTNVISGGWCAEFINSTTIVKMPCNGATDGYHLWLCAVGDYIFHIYDSFGQAIDGLAHYVFEGNAQNWEPNYSNSTPAPEPVLPGQPMVFDPPTNLSAPPLLQLNALGFDFDLQYNSADLQIANTGGQILNWNLTKTSGDWFSWSKGNGSLIAGEATFVRIVPNRNLLPAGQHTGYLTVNSNGDNKTLDVRINIASVQPPDPNAEPQNLTGSCVYQNNRIFLNGNFFDCYDILYIKCSDGRILNTSVSAAFDYQPEYEAINFAFGATDQEKYYPGRGNCQLNVTGLTWHESDHWFWFDSNPPPLPSNSNMLVSENWQFELHAGNQAQMFNDNGTIYVKILSLASDYSNNPYRVQVFQIVNSFKANSSYQISFQATGTIPWMIAEVGKAEPDWKSYLHNTVELTSSWEPFSYSFTAPTDIIQNIKLDFQLGSGIGEVWVKDIILIKTSLAKEMFETTVISLPSEFELFQNYPNPFNPATTISFALPQEQNVVLKVFDALFLFYICDKGLIFLPFTIISK</sequence>
<name>A0A2M6WAW2_9BACT</name>
<evidence type="ECO:0000259" key="1">
    <source>
        <dbReference type="Pfam" id="PF01551"/>
    </source>
</evidence>
<proteinExistence type="predicted"/>
<dbReference type="InterPro" id="IPR011055">
    <property type="entry name" value="Dup_hybrid_motif"/>
</dbReference>
<comment type="caution">
    <text evidence="2">The sequence shown here is derived from an EMBL/GenBank/DDBJ whole genome shotgun (WGS) entry which is preliminary data.</text>
</comment>
<feature type="domain" description="M23ase beta-sheet core" evidence="1">
    <location>
        <begin position="53"/>
        <end position="138"/>
    </location>
</feature>
<dbReference type="InterPro" id="IPR008979">
    <property type="entry name" value="Galactose-bd-like_sf"/>
</dbReference>
<dbReference type="Proteomes" id="UP000231464">
    <property type="component" value="Unassembled WGS sequence"/>
</dbReference>
<reference evidence="3" key="1">
    <citation type="submission" date="2017-09" db="EMBL/GenBank/DDBJ databases">
        <title>Depth-based differentiation of microbial function through sediment-hosted aquifers and enrichment of novel symbionts in the deep terrestrial subsurface.</title>
        <authorList>
            <person name="Probst A.J."/>
            <person name="Ladd B."/>
            <person name="Jarett J.K."/>
            <person name="Geller-Mcgrath D.E."/>
            <person name="Sieber C.M.K."/>
            <person name="Emerson J.B."/>
            <person name="Anantharaman K."/>
            <person name="Thomas B.C."/>
            <person name="Malmstrom R."/>
            <person name="Stieglmeier M."/>
            <person name="Klingl A."/>
            <person name="Woyke T."/>
            <person name="Ryan C.M."/>
            <person name="Banfield J.F."/>
        </authorList>
    </citation>
    <scope>NUCLEOTIDE SEQUENCE [LARGE SCALE GENOMIC DNA]</scope>
</reference>
<dbReference type="PANTHER" id="PTHR21666:SF270">
    <property type="entry name" value="MUREIN HYDROLASE ACTIVATOR ENVC"/>
    <property type="match status" value="1"/>
</dbReference>
<dbReference type="Pfam" id="PF01551">
    <property type="entry name" value="Peptidase_M23"/>
    <property type="match status" value="1"/>
</dbReference>
<protein>
    <recommendedName>
        <fullName evidence="1">M23ase beta-sheet core domain-containing protein</fullName>
    </recommendedName>
</protein>